<evidence type="ECO:0000313" key="9">
    <source>
        <dbReference type="Proteomes" id="UP000178615"/>
    </source>
</evidence>
<dbReference type="AlphaFoldDB" id="A0A1F4UNF7"/>
<keyword evidence="5 6" id="KW-0694">RNA-binding</keyword>
<dbReference type="PANTHER" id="PTHR33992">
    <property type="entry name" value="RIBONUCLEASE P PROTEIN COMPONENT"/>
    <property type="match status" value="1"/>
</dbReference>
<keyword evidence="1 6" id="KW-0819">tRNA processing</keyword>
<comment type="function">
    <text evidence="6">RNaseP catalyzes the removal of the 5'-leader sequence from pre-tRNA to produce the mature 5'-terminus. It can also cleave other RNA substrates such as 4.5S RNA. The protein component plays an auxiliary but essential role in vivo by binding to the 5'-leader sequence and broadening the substrate specificity of the ribozyme.</text>
</comment>
<dbReference type="NCBIfam" id="TIGR00188">
    <property type="entry name" value="rnpA"/>
    <property type="match status" value="1"/>
</dbReference>
<dbReference type="EMBL" id="MEUV01000001">
    <property type="protein sequence ID" value="OGC46505.1"/>
    <property type="molecule type" value="Genomic_DNA"/>
</dbReference>
<reference evidence="8 9" key="1">
    <citation type="journal article" date="2016" name="Nat. Commun.">
        <title>Thousands of microbial genomes shed light on interconnected biogeochemical processes in an aquifer system.</title>
        <authorList>
            <person name="Anantharaman K."/>
            <person name="Brown C.T."/>
            <person name="Hug L.A."/>
            <person name="Sharon I."/>
            <person name="Castelle C.J."/>
            <person name="Probst A.J."/>
            <person name="Thomas B.C."/>
            <person name="Singh A."/>
            <person name="Wilkins M.J."/>
            <person name="Karaoz U."/>
            <person name="Brodie E.L."/>
            <person name="Williams K.H."/>
            <person name="Hubbard S.S."/>
            <person name="Banfield J.F."/>
        </authorList>
    </citation>
    <scope>NUCLEOTIDE SEQUENCE [LARGE SCALE GENOMIC DNA]</scope>
</reference>
<evidence type="ECO:0000256" key="6">
    <source>
        <dbReference type="HAMAP-Rule" id="MF_00227"/>
    </source>
</evidence>
<evidence type="ECO:0000256" key="2">
    <source>
        <dbReference type="ARBA" id="ARBA00022722"/>
    </source>
</evidence>
<dbReference type="EC" id="3.1.26.5" evidence="6 7"/>
<dbReference type="HAMAP" id="MF_00227">
    <property type="entry name" value="RNase_P"/>
    <property type="match status" value="1"/>
</dbReference>
<dbReference type="PANTHER" id="PTHR33992:SF1">
    <property type="entry name" value="RIBONUCLEASE P PROTEIN COMPONENT"/>
    <property type="match status" value="1"/>
</dbReference>
<dbReference type="GO" id="GO:0042781">
    <property type="term" value="F:3'-tRNA processing endoribonuclease activity"/>
    <property type="evidence" value="ECO:0007669"/>
    <property type="project" value="TreeGrafter"/>
</dbReference>
<dbReference type="Proteomes" id="UP000178615">
    <property type="component" value="Unassembled WGS sequence"/>
</dbReference>
<protein>
    <recommendedName>
        <fullName evidence="6 7">Ribonuclease P protein component</fullName>
        <shortName evidence="6">RNase P protein</shortName>
        <shortName evidence="6">RNaseP protein</shortName>
        <ecNumber evidence="6 7">3.1.26.5</ecNumber>
    </recommendedName>
    <alternativeName>
        <fullName evidence="6">Protein C5</fullName>
    </alternativeName>
</protein>
<dbReference type="GO" id="GO:0004526">
    <property type="term" value="F:ribonuclease P activity"/>
    <property type="evidence" value="ECO:0007669"/>
    <property type="project" value="UniProtKB-UniRule"/>
</dbReference>
<name>A0A1F4UNF7_UNCKA</name>
<dbReference type="SUPFAM" id="SSF54211">
    <property type="entry name" value="Ribosomal protein S5 domain 2-like"/>
    <property type="match status" value="1"/>
</dbReference>
<dbReference type="InterPro" id="IPR020568">
    <property type="entry name" value="Ribosomal_Su5_D2-typ_SF"/>
</dbReference>
<gene>
    <name evidence="6" type="primary">rnpA</name>
    <name evidence="8" type="ORF">A2V49_00445</name>
</gene>
<organism evidence="8 9">
    <name type="scientific">candidate division WWE3 bacterium RBG_19FT_COMBO_34_6</name>
    <dbReference type="NCBI Taxonomy" id="1802612"/>
    <lineage>
        <taxon>Bacteria</taxon>
        <taxon>Katanobacteria</taxon>
    </lineage>
</organism>
<dbReference type="GO" id="GO:0001682">
    <property type="term" value="P:tRNA 5'-leader removal"/>
    <property type="evidence" value="ECO:0007669"/>
    <property type="project" value="UniProtKB-UniRule"/>
</dbReference>
<dbReference type="Gene3D" id="3.30.230.10">
    <property type="match status" value="1"/>
</dbReference>
<keyword evidence="4 6" id="KW-0378">Hydrolase</keyword>
<accession>A0A1F4UNF7</accession>
<evidence type="ECO:0000256" key="7">
    <source>
        <dbReference type="NCBIfam" id="TIGR00188"/>
    </source>
</evidence>
<comment type="similarity">
    <text evidence="6">Belongs to the RnpA family.</text>
</comment>
<evidence type="ECO:0000256" key="4">
    <source>
        <dbReference type="ARBA" id="ARBA00022801"/>
    </source>
</evidence>
<sequence length="114" mass="13619">MLKKQNRLSKKFEFHVTKKYGTKINGENFYLYFLKPKNYIGLTKIGLVSSSKTFDTSVKRNRVKRIFREIFRKKFDTIPNDFWIIVYPTKNCLDNKYEKISADVDYVLSKIFVA</sequence>
<evidence type="ECO:0000256" key="3">
    <source>
        <dbReference type="ARBA" id="ARBA00022759"/>
    </source>
</evidence>
<dbReference type="GO" id="GO:0000049">
    <property type="term" value="F:tRNA binding"/>
    <property type="evidence" value="ECO:0007669"/>
    <property type="project" value="UniProtKB-UniRule"/>
</dbReference>
<evidence type="ECO:0000313" key="8">
    <source>
        <dbReference type="EMBL" id="OGC46505.1"/>
    </source>
</evidence>
<comment type="catalytic activity">
    <reaction evidence="6">
        <text>Endonucleolytic cleavage of RNA, removing 5'-extranucleotides from tRNA precursor.</text>
        <dbReference type="EC" id="3.1.26.5"/>
    </reaction>
</comment>
<keyword evidence="2 6" id="KW-0540">Nuclease</keyword>
<dbReference type="InterPro" id="IPR014721">
    <property type="entry name" value="Ribsml_uS5_D2-typ_fold_subgr"/>
</dbReference>
<comment type="caution">
    <text evidence="8">The sequence shown here is derived from an EMBL/GenBank/DDBJ whole genome shotgun (WGS) entry which is preliminary data.</text>
</comment>
<evidence type="ECO:0000256" key="1">
    <source>
        <dbReference type="ARBA" id="ARBA00022694"/>
    </source>
</evidence>
<dbReference type="InterPro" id="IPR000100">
    <property type="entry name" value="RNase_P"/>
</dbReference>
<proteinExistence type="inferred from homology"/>
<evidence type="ECO:0000256" key="5">
    <source>
        <dbReference type="ARBA" id="ARBA00022884"/>
    </source>
</evidence>
<keyword evidence="3 6" id="KW-0255">Endonuclease</keyword>
<dbReference type="GO" id="GO:0030677">
    <property type="term" value="C:ribonuclease P complex"/>
    <property type="evidence" value="ECO:0007669"/>
    <property type="project" value="TreeGrafter"/>
</dbReference>
<dbReference type="Pfam" id="PF00825">
    <property type="entry name" value="Ribonuclease_P"/>
    <property type="match status" value="1"/>
</dbReference>
<comment type="subunit">
    <text evidence="6">Consists of a catalytic RNA component (M1 or rnpB) and a protein subunit.</text>
</comment>